<protein>
    <submittedName>
        <fullName evidence="2">Uncharacterized protein</fullName>
    </submittedName>
</protein>
<name>A0AA40EUL8_9PEZI</name>
<feature type="region of interest" description="Disordered" evidence="1">
    <location>
        <begin position="59"/>
        <end position="82"/>
    </location>
</feature>
<feature type="compositionally biased region" description="Polar residues" evidence="1">
    <location>
        <begin position="59"/>
        <end position="75"/>
    </location>
</feature>
<evidence type="ECO:0000313" key="3">
    <source>
        <dbReference type="Proteomes" id="UP001172155"/>
    </source>
</evidence>
<organism evidence="2 3">
    <name type="scientific">Schizothecium vesticola</name>
    <dbReference type="NCBI Taxonomy" id="314040"/>
    <lineage>
        <taxon>Eukaryota</taxon>
        <taxon>Fungi</taxon>
        <taxon>Dikarya</taxon>
        <taxon>Ascomycota</taxon>
        <taxon>Pezizomycotina</taxon>
        <taxon>Sordariomycetes</taxon>
        <taxon>Sordariomycetidae</taxon>
        <taxon>Sordariales</taxon>
        <taxon>Schizotheciaceae</taxon>
        <taxon>Schizothecium</taxon>
    </lineage>
</organism>
<evidence type="ECO:0000256" key="1">
    <source>
        <dbReference type="SAM" id="MobiDB-lite"/>
    </source>
</evidence>
<comment type="caution">
    <text evidence="2">The sequence shown here is derived from an EMBL/GenBank/DDBJ whole genome shotgun (WGS) entry which is preliminary data.</text>
</comment>
<gene>
    <name evidence="2" type="ORF">B0T18DRAFT_410294</name>
</gene>
<dbReference type="AlphaFoldDB" id="A0AA40EUL8"/>
<accession>A0AA40EUL8</accession>
<proteinExistence type="predicted"/>
<dbReference type="EMBL" id="JAUKUD010000004">
    <property type="protein sequence ID" value="KAK0745853.1"/>
    <property type="molecule type" value="Genomic_DNA"/>
</dbReference>
<evidence type="ECO:0000313" key="2">
    <source>
        <dbReference type="EMBL" id="KAK0745853.1"/>
    </source>
</evidence>
<dbReference type="Proteomes" id="UP001172155">
    <property type="component" value="Unassembled WGS sequence"/>
</dbReference>
<reference evidence="2" key="1">
    <citation type="submission" date="2023-06" db="EMBL/GenBank/DDBJ databases">
        <title>Genome-scale phylogeny and comparative genomics of the fungal order Sordariales.</title>
        <authorList>
            <consortium name="Lawrence Berkeley National Laboratory"/>
            <person name="Hensen N."/>
            <person name="Bonometti L."/>
            <person name="Westerberg I."/>
            <person name="Brannstrom I.O."/>
            <person name="Guillou S."/>
            <person name="Cros-Aarteil S."/>
            <person name="Calhoun S."/>
            <person name="Haridas S."/>
            <person name="Kuo A."/>
            <person name="Mondo S."/>
            <person name="Pangilinan J."/>
            <person name="Riley R."/>
            <person name="LaButti K."/>
            <person name="Andreopoulos B."/>
            <person name="Lipzen A."/>
            <person name="Chen C."/>
            <person name="Yanf M."/>
            <person name="Daum C."/>
            <person name="Ng V."/>
            <person name="Clum A."/>
            <person name="Steindorff A."/>
            <person name="Ohm R."/>
            <person name="Martin F."/>
            <person name="Silar P."/>
            <person name="Natvig D."/>
            <person name="Lalanne C."/>
            <person name="Gautier V."/>
            <person name="Ament-velasquez S.L."/>
            <person name="Kruys A."/>
            <person name="Hutchinson M.I."/>
            <person name="Powell A.J."/>
            <person name="Barry K."/>
            <person name="Miller A.N."/>
            <person name="Grigoriev I.V."/>
            <person name="Debuchy R."/>
            <person name="Gladieux P."/>
            <person name="Thoren M.H."/>
            <person name="Johannesson H."/>
        </authorList>
    </citation>
    <scope>NUCLEOTIDE SEQUENCE</scope>
    <source>
        <strain evidence="2">SMH3187-1</strain>
    </source>
</reference>
<keyword evidence="3" id="KW-1185">Reference proteome</keyword>
<sequence length="82" mass="8211">MLQLGSGAAVASTMLRCSALFLLAAPFAGAKFAFYPLIPGFQLLRAIAQGGCAVSSISTLPSAPSAQRPAPTTQHVPGALGP</sequence>